<feature type="domain" description="GLUG" evidence="1">
    <location>
        <begin position="611"/>
        <end position="638"/>
    </location>
</feature>
<gene>
    <name evidence="2" type="ORF">PRMUPPPA20_18110</name>
</gene>
<dbReference type="InterPro" id="IPR032675">
    <property type="entry name" value="LRR_dom_sf"/>
</dbReference>
<evidence type="ECO:0000313" key="2">
    <source>
        <dbReference type="EMBL" id="GJG33702.1"/>
    </source>
</evidence>
<organism evidence="2 3">
    <name type="scientific">Xylanibacter ruminicola</name>
    <name type="common">Prevotella ruminicola</name>
    <dbReference type="NCBI Taxonomy" id="839"/>
    <lineage>
        <taxon>Bacteria</taxon>
        <taxon>Pseudomonadati</taxon>
        <taxon>Bacteroidota</taxon>
        <taxon>Bacteroidia</taxon>
        <taxon>Bacteroidales</taxon>
        <taxon>Prevotellaceae</taxon>
        <taxon>Xylanibacter</taxon>
    </lineage>
</organism>
<comment type="caution">
    <text evidence="2">The sequence shown here is derived from an EMBL/GenBank/DDBJ whole genome shotgun (WGS) entry which is preliminary data.</text>
</comment>
<dbReference type="Gene3D" id="2.160.20.110">
    <property type="match status" value="3"/>
</dbReference>
<protein>
    <recommendedName>
        <fullName evidence="1">GLUG domain-containing protein</fullName>
    </recommendedName>
</protein>
<proteinExistence type="predicted"/>
<dbReference type="Pfam" id="PF13306">
    <property type="entry name" value="LRR_5"/>
    <property type="match status" value="1"/>
</dbReference>
<accession>A0AA37I3E0</accession>
<dbReference type="Pfam" id="PF07581">
    <property type="entry name" value="Glug"/>
    <property type="match status" value="1"/>
</dbReference>
<dbReference type="InterPro" id="IPR026906">
    <property type="entry name" value="LRR_5"/>
</dbReference>
<dbReference type="Proteomes" id="UP000887097">
    <property type="component" value="Unassembled WGS sequence"/>
</dbReference>
<dbReference type="InterPro" id="IPR011493">
    <property type="entry name" value="GLUG"/>
</dbReference>
<dbReference type="Gene3D" id="3.80.10.10">
    <property type="entry name" value="Ribonuclease Inhibitor"/>
    <property type="match status" value="3"/>
</dbReference>
<evidence type="ECO:0000259" key="1">
    <source>
        <dbReference type="Pfam" id="PF07581"/>
    </source>
</evidence>
<evidence type="ECO:0000313" key="3">
    <source>
        <dbReference type="Proteomes" id="UP000887097"/>
    </source>
</evidence>
<reference evidence="2" key="1">
    <citation type="submission" date="2021-08" db="EMBL/GenBank/DDBJ databases">
        <title>Prevotella lacticifex sp. nov., isolated from rumen of cow.</title>
        <authorList>
            <person name="Shinkai T."/>
            <person name="Ikeyama N."/>
            <person name="Kumagai M."/>
            <person name="Ohmori H."/>
            <person name="Sakamoto M."/>
            <person name="Ohkuma M."/>
            <person name="Mitsumori M."/>
        </authorList>
    </citation>
    <scope>NUCLEOTIDE SEQUENCE</scope>
    <source>
        <strain evidence="2">JCM 8259</strain>
    </source>
</reference>
<dbReference type="EMBL" id="BPTT01000001">
    <property type="protein sequence ID" value="GJG33702.1"/>
    <property type="molecule type" value="Genomic_DNA"/>
</dbReference>
<name>A0AA37I3E0_XYLRU</name>
<sequence length="1825" mass="196618">MSHLYSWTPGYAKPGDIVTITESTEASNFKLKVYKVSGENNNLYEPISTTKVEGEEHQYTFVMPTFDYALNYVEVSGEQIMLQPVVILSKNLKTLTLQGIEPENVQQLSQQVRMVSYASYQQEQMGNHQDDETAQFVADCQNNVESVVIEPSMYNVGKMQMSQGGARMFNGFSKLTSISGIDNLNMRNFTSTQEMFAGCSSLASLTIGSNFYVPEKGISPYGDEFEFNANDMFKGCDALENGMLTVKGTTPPVIEQYIFTCFAQGTLMTDPKDLLDYSVMRDNMGNVYYWGGMFTRFNSTAEPYVTLSDDSKTLTFAYGEKPEQGQSWDITDDWNSETKGTVTNVVFDSSFKSAPVTSCEGWFSGFTKLTTVDATYLNTSRCTSTKEMFAGCNSLSSLTISDMFYIAQDCNTTDMFKNCTAMSKGTVTIVNTTPASGMYPIINQDIFSFITNGTLITGNGIDLSTYVEEKDDGFRCLGGIFTTYNDKQIFVIRPNDPANAVSKENPYIINNVADMVILAKAVNAGKDWTKNTWIKIATANEVFDFDGITDFEPIGTSTNKFTSSFDGNGVTIKNLNLTGTTYTGVFGYASGGWTHTIENIHIDKSSSFSSNNTYLGSLAGYAEGITITNCHNNGATVTASGTASEVGGLIGYMLSGTITNCTSNANVGGYTDVGGLMGHAGYGNGKVEMNNNTVGMALSKDETISITATAGAIGAMVGSVNTCSGTGNYYNGQAITAKQGAKELTGYGFGVNQTDNAYIMSATGGLFATMNPGHTGKTMTWSYDLYTKTFTFVGNPDLGYVITSIIVNYTDADGKSQTISRDEEEITASPSFEVPFHPTEVTANYSTVLKPADPTTAASKDNPYLINNVDDVVTLAKLVNTGVAWTKSTYFRVSKANDVFDFDGITDFEPIGKYVSDATKTFQSSFDGNGVTIKNLKLSSDRYAGFFGFANGNKQHSIEHITIDKSCSFNGTGQCHGALLGYANNLDIYDCHNNGATVSTKNQVAGGLVGQLAGGTVSGCSSNANVSASAYAGGLIGTAVSQVVLNNCSVGMQLASGEMVTVASNSNTVGAILGYNQNCSGADNWYNGMTITVKYGNTEYHNHGYGVSLNDNDFIRSATGGYFPATTGHQAKGLTWNYNLYTKAFTIIGSPDPGYELTSVTISYKDANGEVQKLVRNKEQLNESLTFEVQNYPTNVDAKYKTALKLADPTQPASKENPYLINNVDDMVTLAKAVNSGEEFTRNTWFKVAKENDVFDFEGITDFEPIGKSTNNNTKFTSRFDGNGVTIKNLNLTGNEYVGLFGCAYYTPTTYNIKSEISNIIIDSSCSFTANTNYAGAIVATTNYTDIINCHNMGATVIATASYAGGIVAQAGSGSTISDCTSKANVTSNWYAGGIAGLVSYATMTNNLVGLDLEEDENITISSNNEGGAIVSHIIEVTGSENFYNGMAVKLIYKNTTYQGQGYAYWRSDNDFLKSATSGYCGVTSENSGKNVEWKYDLYTKNFTVSGTGATADYTASMAPSIVKDQIEKLTISAGVTTIGENAFKGLTNLNTITFDGCQLTAAAANAFDGCTAMAEGTVIINTVIPFGTGVGSNLLSIVTNGSLKCDVASNLKTEVGRQGDSFLWKGGTFGTYQQELTIADISFGENKFWATYYSDENITTPDGVTAFVANGIEDNTVTVSAIDYIPANVGVLLYSETPGTIQKSYFYTGSEQSYFSMLKGSIDGMTLTKESGYILMKDEFVLTSGGNLAGHRCYLPIMKNSGKTMARTMSIGWGNIMGTTDIEAPNTDDNTTDDSWYTIDGRKLDNAPVRKGLYIHGRRKVIVK</sequence>